<dbReference type="GO" id="GO:0016150">
    <property type="term" value="F:translation release factor activity, codon nonspecific"/>
    <property type="evidence" value="ECO:0007669"/>
    <property type="project" value="TreeGrafter"/>
</dbReference>
<dbReference type="PANTHER" id="PTHR11075:SF54">
    <property type="entry name" value="LARGE RIBOSOMAL SUBUNIT PROTEIN ML62"/>
    <property type="match status" value="1"/>
</dbReference>
<dbReference type="AlphaFoldDB" id="A0AAD7A8S0"/>
<protein>
    <submittedName>
        <fullName evidence="3">RF-1 domain-containing protein</fullName>
    </submittedName>
</protein>
<evidence type="ECO:0000256" key="1">
    <source>
        <dbReference type="SAM" id="MobiDB-lite"/>
    </source>
</evidence>
<evidence type="ECO:0000313" key="3">
    <source>
        <dbReference type="EMBL" id="KAJ7352262.1"/>
    </source>
</evidence>
<gene>
    <name evidence="3" type="ORF">DFH08DRAFT_82856</name>
</gene>
<proteinExistence type="predicted"/>
<name>A0AAD7A8S0_9AGAR</name>
<dbReference type="Pfam" id="PF00472">
    <property type="entry name" value="RF-1"/>
    <property type="match status" value="1"/>
</dbReference>
<feature type="compositionally biased region" description="Basic residues" evidence="1">
    <location>
        <begin position="167"/>
        <end position="180"/>
    </location>
</feature>
<feature type="domain" description="Prokaryotic-type class I peptide chain release factors" evidence="2">
    <location>
        <begin position="44"/>
        <end position="175"/>
    </location>
</feature>
<dbReference type="GO" id="GO:0004045">
    <property type="term" value="F:peptidyl-tRNA hydrolase activity"/>
    <property type="evidence" value="ECO:0007669"/>
    <property type="project" value="TreeGrafter"/>
</dbReference>
<comment type="caution">
    <text evidence="3">The sequence shown here is derived from an EMBL/GenBank/DDBJ whole genome shotgun (WGS) entry which is preliminary data.</text>
</comment>
<organism evidence="3 4">
    <name type="scientific">Mycena albidolilacea</name>
    <dbReference type="NCBI Taxonomy" id="1033008"/>
    <lineage>
        <taxon>Eukaryota</taxon>
        <taxon>Fungi</taxon>
        <taxon>Dikarya</taxon>
        <taxon>Basidiomycota</taxon>
        <taxon>Agaricomycotina</taxon>
        <taxon>Agaricomycetes</taxon>
        <taxon>Agaricomycetidae</taxon>
        <taxon>Agaricales</taxon>
        <taxon>Marasmiineae</taxon>
        <taxon>Mycenaceae</taxon>
        <taxon>Mycena</taxon>
    </lineage>
</organism>
<evidence type="ECO:0000313" key="4">
    <source>
        <dbReference type="Proteomes" id="UP001218218"/>
    </source>
</evidence>
<feature type="region of interest" description="Disordered" evidence="1">
    <location>
        <begin position="137"/>
        <end position="180"/>
    </location>
</feature>
<reference evidence="3" key="1">
    <citation type="submission" date="2023-03" db="EMBL/GenBank/DDBJ databases">
        <title>Massive genome expansion in bonnet fungi (Mycena s.s.) driven by repeated elements and novel gene families across ecological guilds.</title>
        <authorList>
            <consortium name="Lawrence Berkeley National Laboratory"/>
            <person name="Harder C.B."/>
            <person name="Miyauchi S."/>
            <person name="Viragh M."/>
            <person name="Kuo A."/>
            <person name="Thoen E."/>
            <person name="Andreopoulos B."/>
            <person name="Lu D."/>
            <person name="Skrede I."/>
            <person name="Drula E."/>
            <person name="Henrissat B."/>
            <person name="Morin E."/>
            <person name="Kohler A."/>
            <person name="Barry K."/>
            <person name="LaButti K."/>
            <person name="Morin E."/>
            <person name="Salamov A."/>
            <person name="Lipzen A."/>
            <person name="Mereny Z."/>
            <person name="Hegedus B."/>
            <person name="Baldrian P."/>
            <person name="Stursova M."/>
            <person name="Weitz H."/>
            <person name="Taylor A."/>
            <person name="Grigoriev I.V."/>
            <person name="Nagy L.G."/>
            <person name="Martin F."/>
            <person name="Kauserud H."/>
        </authorList>
    </citation>
    <scope>NUCLEOTIDE SEQUENCE</scope>
    <source>
        <strain evidence="3">CBHHK002</strain>
    </source>
</reference>
<accession>A0AAD7A8S0</accession>
<dbReference type="EMBL" id="JARIHO010000012">
    <property type="protein sequence ID" value="KAJ7352262.1"/>
    <property type="molecule type" value="Genomic_DNA"/>
</dbReference>
<feature type="region of interest" description="Disordered" evidence="1">
    <location>
        <begin position="1"/>
        <end position="20"/>
    </location>
</feature>
<keyword evidence="4" id="KW-1185">Reference proteome</keyword>
<dbReference type="InterPro" id="IPR000352">
    <property type="entry name" value="Pep_chain_release_fac_I"/>
</dbReference>
<dbReference type="PANTHER" id="PTHR11075">
    <property type="entry name" value="PEPTIDE CHAIN RELEASE FACTOR"/>
    <property type="match status" value="1"/>
</dbReference>
<dbReference type="Gene3D" id="3.30.160.20">
    <property type="match status" value="1"/>
</dbReference>
<dbReference type="InterPro" id="IPR052104">
    <property type="entry name" value="Mito_Release_Factor_mL62"/>
</dbReference>
<sequence>MSTLTRNAHRGVNKFIPPPPQLASLESAQDTALARAWIEQWRTSEIPKSLVEFSFSRSSGPGGQNVNKVNTKATLWCRIDQSWIPLWAKPALKQSPYYVSSSQSIQISSATFRSQSQNIDECLAKLRALIVQASSSALKNEPSEEQRKHVEALHKAATARRLADKSHRSKIKAARKGRPD</sequence>
<dbReference type="GO" id="GO:0005762">
    <property type="term" value="C:mitochondrial large ribosomal subunit"/>
    <property type="evidence" value="ECO:0007669"/>
    <property type="project" value="TreeGrafter"/>
</dbReference>
<dbReference type="Proteomes" id="UP001218218">
    <property type="component" value="Unassembled WGS sequence"/>
</dbReference>
<dbReference type="GO" id="GO:0070126">
    <property type="term" value="P:mitochondrial translational termination"/>
    <property type="evidence" value="ECO:0007669"/>
    <property type="project" value="TreeGrafter"/>
</dbReference>
<feature type="compositionally biased region" description="Basic and acidic residues" evidence="1">
    <location>
        <begin position="141"/>
        <end position="154"/>
    </location>
</feature>
<dbReference type="SUPFAM" id="SSF110916">
    <property type="entry name" value="Peptidyl-tRNA hydrolase domain-like"/>
    <property type="match status" value="1"/>
</dbReference>
<evidence type="ECO:0000259" key="2">
    <source>
        <dbReference type="Pfam" id="PF00472"/>
    </source>
</evidence>